<protein>
    <recommendedName>
        <fullName evidence="3">Potassium-transporting ATPase subunit F</fullName>
    </recommendedName>
</protein>
<evidence type="ECO:0008006" key="3">
    <source>
        <dbReference type="Google" id="ProtNLM"/>
    </source>
</evidence>
<organism evidence="1 2">
    <name type="scientific">Amycolatopsis acididurans</name>
    <dbReference type="NCBI Taxonomy" id="2724524"/>
    <lineage>
        <taxon>Bacteria</taxon>
        <taxon>Bacillati</taxon>
        <taxon>Actinomycetota</taxon>
        <taxon>Actinomycetes</taxon>
        <taxon>Pseudonocardiales</taxon>
        <taxon>Pseudonocardiaceae</taxon>
        <taxon>Amycolatopsis</taxon>
    </lineage>
</organism>
<gene>
    <name evidence="1" type="ORF">HFP15_37180</name>
</gene>
<comment type="caution">
    <text evidence="1">The sequence shown here is derived from an EMBL/GenBank/DDBJ whole genome shotgun (WGS) entry which is preliminary data.</text>
</comment>
<proteinExistence type="predicted"/>
<name>A0ABX1JFC8_9PSEU</name>
<accession>A0ABX1JFC8</accession>
<keyword evidence="2" id="KW-1185">Reference proteome</keyword>
<evidence type="ECO:0000313" key="2">
    <source>
        <dbReference type="Proteomes" id="UP000715441"/>
    </source>
</evidence>
<dbReference type="RefSeq" id="WP_168522389.1">
    <property type="nucleotide sequence ID" value="NZ_JAAXLS010000058.1"/>
</dbReference>
<sequence>MVLAGAAMFVLALGYLVLAVMSGSFGNDEGPAEPELDRALEEVVS</sequence>
<dbReference type="EMBL" id="JAAXLS010000058">
    <property type="protein sequence ID" value="NKQ58498.1"/>
    <property type="molecule type" value="Genomic_DNA"/>
</dbReference>
<reference evidence="1 2" key="1">
    <citation type="submission" date="2020-04" db="EMBL/GenBank/DDBJ databases">
        <title>Novel species.</title>
        <authorList>
            <person name="Teo W.F.A."/>
            <person name="Lipun K."/>
            <person name="Srisuk N."/>
            <person name="Duangmal K."/>
        </authorList>
    </citation>
    <scope>NUCLEOTIDE SEQUENCE [LARGE SCALE GENOMIC DNA]</scope>
    <source>
        <strain evidence="1 2">K13G38</strain>
    </source>
</reference>
<dbReference type="Proteomes" id="UP000715441">
    <property type="component" value="Unassembled WGS sequence"/>
</dbReference>
<evidence type="ECO:0000313" key="1">
    <source>
        <dbReference type="EMBL" id="NKQ58498.1"/>
    </source>
</evidence>